<sequence>MNAMTHNHMNQQGAKQIAAQWFINYCVKTPA</sequence>
<gene>
    <name evidence="1" type="ORF">HNP46_000061</name>
</gene>
<dbReference type="AlphaFoldDB" id="A0A7W7KE97"/>
<evidence type="ECO:0000313" key="2">
    <source>
        <dbReference type="Proteomes" id="UP000566995"/>
    </source>
</evidence>
<reference evidence="1 2" key="1">
    <citation type="submission" date="2020-08" db="EMBL/GenBank/DDBJ databases">
        <title>Functional genomics of gut bacteria from endangered species of beetles.</title>
        <authorList>
            <person name="Carlos-Shanley C."/>
        </authorList>
    </citation>
    <scope>NUCLEOTIDE SEQUENCE [LARGE SCALE GENOMIC DNA]</scope>
    <source>
        <strain evidence="1 2">S00179</strain>
    </source>
</reference>
<organism evidence="1 2">
    <name type="scientific">Pseudomonas nitroreducens</name>
    <dbReference type="NCBI Taxonomy" id="46680"/>
    <lineage>
        <taxon>Bacteria</taxon>
        <taxon>Pseudomonadati</taxon>
        <taxon>Pseudomonadota</taxon>
        <taxon>Gammaproteobacteria</taxon>
        <taxon>Pseudomonadales</taxon>
        <taxon>Pseudomonadaceae</taxon>
        <taxon>Pseudomonas</taxon>
    </lineage>
</organism>
<dbReference type="EMBL" id="JACHLI010000001">
    <property type="protein sequence ID" value="MBB4861250.1"/>
    <property type="molecule type" value="Genomic_DNA"/>
</dbReference>
<name>A0A7W7KE97_PSENT</name>
<proteinExistence type="predicted"/>
<evidence type="ECO:0000313" key="1">
    <source>
        <dbReference type="EMBL" id="MBB4861250.1"/>
    </source>
</evidence>
<accession>A0A7W7KE97</accession>
<dbReference type="Proteomes" id="UP000566995">
    <property type="component" value="Unassembled WGS sequence"/>
</dbReference>
<protein>
    <submittedName>
        <fullName evidence="1">Uncharacterized protein</fullName>
    </submittedName>
</protein>
<comment type="caution">
    <text evidence="1">The sequence shown here is derived from an EMBL/GenBank/DDBJ whole genome shotgun (WGS) entry which is preliminary data.</text>
</comment>